<dbReference type="Gene3D" id="3.80.10.10">
    <property type="entry name" value="Ribonuclease Inhibitor"/>
    <property type="match status" value="4"/>
</dbReference>
<reference evidence="5" key="1">
    <citation type="submission" date="2022-08" db="EMBL/GenBank/DDBJ databases">
        <authorList>
            <person name="Marques A."/>
        </authorList>
    </citation>
    <scope>NUCLEOTIDE SEQUENCE</scope>
    <source>
        <strain evidence="5">RhyPub2mFocal</strain>
        <tissue evidence="5">Leaves</tissue>
    </source>
</reference>
<dbReference type="Pfam" id="PF23598">
    <property type="entry name" value="LRR_14"/>
    <property type="match status" value="1"/>
</dbReference>
<evidence type="ECO:0000313" key="6">
    <source>
        <dbReference type="Proteomes" id="UP001140206"/>
    </source>
</evidence>
<dbReference type="SMART" id="SM00369">
    <property type="entry name" value="LRR_TYP"/>
    <property type="match status" value="6"/>
</dbReference>
<dbReference type="Proteomes" id="UP001140206">
    <property type="component" value="Chromosome 4"/>
</dbReference>
<dbReference type="Pfam" id="PF23247">
    <property type="entry name" value="LRR_RPS2"/>
    <property type="match status" value="1"/>
</dbReference>
<keyword evidence="2" id="KW-0677">Repeat</keyword>
<accession>A0AAV8CP88</accession>
<dbReference type="SUPFAM" id="SSF52058">
    <property type="entry name" value="L domain-like"/>
    <property type="match status" value="2"/>
</dbReference>
<feature type="domain" description="Disease resistance protein At4g27190-like leucine-rich repeats" evidence="3">
    <location>
        <begin position="910"/>
        <end position="1002"/>
    </location>
</feature>
<evidence type="ECO:0000256" key="2">
    <source>
        <dbReference type="ARBA" id="ARBA00022737"/>
    </source>
</evidence>
<dbReference type="AlphaFoldDB" id="A0AAV8CP88"/>
<evidence type="ECO:0000259" key="3">
    <source>
        <dbReference type="Pfam" id="PF23247"/>
    </source>
</evidence>
<keyword evidence="6" id="KW-1185">Reference proteome</keyword>
<feature type="domain" description="Disease resistance R13L4/SHOC-2-like LRR" evidence="4">
    <location>
        <begin position="464"/>
        <end position="681"/>
    </location>
</feature>
<evidence type="ECO:0000256" key="1">
    <source>
        <dbReference type="ARBA" id="ARBA00022614"/>
    </source>
</evidence>
<name>A0AAV8CP88_9POAL</name>
<dbReference type="InterPro" id="IPR032675">
    <property type="entry name" value="LRR_dom_sf"/>
</dbReference>
<comment type="caution">
    <text evidence="5">The sequence shown here is derived from an EMBL/GenBank/DDBJ whole genome shotgun (WGS) entry which is preliminary data.</text>
</comment>
<dbReference type="InterPro" id="IPR055414">
    <property type="entry name" value="LRR_R13L4/SHOC2-like"/>
</dbReference>
<proteinExistence type="predicted"/>
<sequence length="1142" mass="130296">MSAEEAFKDIFGVRNSRKIWTVGYGDGSGMLGSIQRITEKALNERFQFVHTIRISIPSLIDSSGDTNDINQIEKNAVLAVANAFDLINERNSTVWSLKNEVDDIIYYNYGAYDRYLGLDMIAELKKQIYEKLLGKRCLIIVEYLLQSLNDPINEWLMQGWLPFPVAWNDSSSWWLISTPCREVFEQSKGTLDIVVDIGHCEIAIINYFGMNKNGTLGDVSISIHQTLLIELQRLGRSVSSKLTEGIFWSCLLYTLLLNGDSIITQKHNQNENPVENCIGAEELIRFWISEGLFTRTIKLNLDRQQLIFKLEEEEEKENRITITSTDELFELANTILEALLSSSLLQIQSCHPCASCPLPSPNSCSRPFSGMWELLYEKKEKNHRILFNRVGLLTKNDLSDLSELANRNWISFATNSCKWIDLIGNSNYKTTTLILRGRKEISQPTIEALISQMPCLRVLDLSYTCIKSLPLSLASLANLRLFSLKHCQNMTSLAPDLSTSSPISTLERLEVLDLHGVPLTEIPDNLDHKKSRIYYLDLSCPTITSLPSNIFSDMEGLRELVCLGCKYLTSLPLSIISLAKLETLSISETKITHLPPDTFKKMICLRVLKLINNNLLEELPKSLCEAQNLEEIELNGCRSLIAIDSFPIKKLKSIQLIGNDHMVRLPVSISQSHNLQELTIRDCQFLTEIKIIGHANLKTFSLSHSPISFLSLRSCRELDSVVLHDLHKLEELDLSGTAIKEFPPGIPGLRRLRKLDLGAASHLKRVPWHELDHVPKVFYLDQCERIGITNCNSNSHIEINSGVGVCISVRDSRLFCKLDWETCRRLVAGGSLQSFYILVSSCEKRKEKMRRPSRSIHPQTSATCIYKDTDYFNNFIPKPPPSQQPWHCHVEISSTEKALEDLNGILEITESLSVKDNDQLSCLYDLHGTFPRLKNVVVERCQQMEAIFYSIEHVASELLNLRAGHLPQLSVLFKEYISYQNGLVALKQLHVYNCGKLKRIFPDRLLLPNLEILKITCCDMLQTVFYKSKKKPDDTENRLQHLCKIRFEELPQIRNIFEEQILVGPLRAPQWKSLYFRGCWSLQQLPLLEGPRDQQVRVDGEVSQCKKIKMHMKAEELSHYEFKSPPPIASLKNCVNNRIFLK</sequence>
<dbReference type="InterPro" id="IPR003591">
    <property type="entry name" value="Leu-rich_rpt_typical-subtyp"/>
</dbReference>
<gene>
    <name evidence="5" type="ORF">LUZ62_068002</name>
</gene>
<dbReference type="PANTHER" id="PTHR47186:SF3">
    <property type="entry name" value="OS09G0267800 PROTEIN"/>
    <property type="match status" value="1"/>
</dbReference>
<evidence type="ECO:0000259" key="4">
    <source>
        <dbReference type="Pfam" id="PF23598"/>
    </source>
</evidence>
<dbReference type="EMBL" id="JAMFTS010000004">
    <property type="protein sequence ID" value="KAJ4757627.1"/>
    <property type="molecule type" value="Genomic_DNA"/>
</dbReference>
<keyword evidence="1" id="KW-0433">Leucine-rich repeat</keyword>
<organism evidence="5 6">
    <name type="scientific">Rhynchospora pubera</name>
    <dbReference type="NCBI Taxonomy" id="906938"/>
    <lineage>
        <taxon>Eukaryota</taxon>
        <taxon>Viridiplantae</taxon>
        <taxon>Streptophyta</taxon>
        <taxon>Embryophyta</taxon>
        <taxon>Tracheophyta</taxon>
        <taxon>Spermatophyta</taxon>
        <taxon>Magnoliopsida</taxon>
        <taxon>Liliopsida</taxon>
        <taxon>Poales</taxon>
        <taxon>Cyperaceae</taxon>
        <taxon>Cyperoideae</taxon>
        <taxon>Rhynchosporeae</taxon>
        <taxon>Rhynchospora</taxon>
    </lineage>
</organism>
<dbReference type="PANTHER" id="PTHR47186">
    <property type="entry name" value="LEUCINE-RICH REPEAT-CONTAINING PROTEIN 57"/>
    <property type="match status" value="1"/>
</dbReference>
<dbReference type="InterPro" id="IPR057135">
    <property type="entry name" value="At4g27190-like_LRR"/>
</dbReference>
<protein>
    <submittedName>
        <fullName evidence="5">NB-ARC domain-containing disease resistance protein</fullName>
    </submittedName>
</protein>
<evidence type="ECO:0000313" key="5">
    <source>
        <dbReference type="EMBL" id="KAJ4757627.1"/>
    </source>
</evidence>